<dbReference type="InterPro" id="IPR039859">
    <property type="entry name" value="PFA4/ZDH16/20/ERF2-like"/>
</dbReference>
<comment type="caution">
    <text evidence="13">The sequence shown here is derived from an EMBL/GenBank/DDBJ whole genome shotgun (WGS) entry which is preliminary data.</text>
</comment>
<evidence type="ECO:0000256" key="8">
    <source>
        <dbReference type="ARBA" id="ARBA00023315"/>
    </source>
</evidence>
<gene>
    <name evidence="13" type="ORF">Agabi119p4_2870</name>
</gene>
<evidence type="ECO:0000256" key="11">
    <source>
        <dbReference type="SAM" id="MobiDB-lite"/>
    </source>
</evidence>
<keyword evidence="6" id="KW-0564">Palmitate</keyword>
<feature type="transmembrane region" description="Helical" evidence="10">
    <location>
        <begin position="368"/>
        <end position="388"/>
    </location>
</feature>
<accession>A0A8H7F650</accession>
<dbReference type="PANTHER" id="PTHR22883:SF488">
    <property type="entry name" value="PALMITOYLTRANSFERASE"/>
    <property type="match status" value="1"/>
</dbReference>
<keyword evidence="3 10" id="KW-0812">Transmembrane</keyword>
<name>A0A8H7F650_AGABI</name>
<feature type="region of interest" description="Disordered" evidence="11">
    <location>
        <begin position="82"/>
        <end position="102"/>
    </location>
</feature>
<dbReference type="Pfam" id="PF01529">
    <property type="entry name" value="DHHC"/>
    <property type="match status" value="1"/>
</dbReference>
<dbReference type="GO" id="GO:0005783">
    <property type="term" value="C:endoplasmic reticulum"/>
    <property type="evidence" value="ECO:0007669"/>
    <property type="project" value="TreeGrafter"/>
</dbReference>
<dbReference type="GO" id="GO:0005794">
    <property type="term" value="C:Golgi apparatus"/>
    <property type="evidence" value="ECO:0007669"/>
    <property type="project" value="TreeGrafter"/>
</dbReference>
<evidence type="ECO:0000256" key="10">
    <source>
        <dbReference type="RuleBase" id="RU079119"/>
    </source>
</evidence>
<reference evidence="13 14" key="1">
    <citation type="journal article" name="Sci. Rep.">
        <title>Telomere-to-telomere assembled and centromere annotated genomes of the two main subspecies of the button mushroom Agaricus bisporus reveal especially polymorphic chromosome ends.</title>
        <authorList>
            <person name="Sonnenberg A.S.M."/>
            <person name="Sedaghat-Telgerd N."/>
            <person name="Lavrijssen B."/>
            <person name="Ohm R.A."/>
            <person name="Hendrickx P.M."/>
            <person name="Scholtmeijer K."/>
            <person name="Baars J.J.P."/>
            <person name="van Peer A."/>
        </authorList>
    </citation>
    <scope>NUCLEOTIDE SEQUENCE [LARGE SCALE GENOMIC DNA]</scope>
    <source>
        <strain evidence="13 14">H119_p4</strain>
    </source>
</reference>
<comment type="similarity">
    <text evidence="10">Belongs to the DHHC palmitoyltransferase family.</text>
</comment>
<evidence type="ECO:0000256" key="4">
    <source>
        <dbReference type="ARBA" id="ARBA00022989"/>
    </source>
</evidence>
<dbReference type="InterPro" id="IPR001594">
    <property type="entry name" value="Palmitoyltrfase_DHHC"/>
</dbReference>
<dbReference type="GO" id="GO:0019706">
    <property type="term" value="F:protein-cysteine S-palmitoyltransferase activity"/>
    <property type="evidence" value="ECO:0007669"/>
    <property type="project" value="UniProtKB-EC"/>
</dbReference>
<dbReference type="EMBL" id="JABXXO010000004">
    <property type="protein sequence ID" value="KAF7778525.1"/>
    <property type="molecule type" value="Genomic_DNA"/>
</dbReference>
<evidence type="ECO:0000256" key="6">
    <source>
        <dbReference type="ARBA" id="ARBA00023139"/>
    </source>
</evidence>
<comment type="subcellular location">
    <subcellularLocation>
        <location evidence="1">Membrane</location>
        <topology evidence="1">Multi-pass membrane protein</topology>
    </subcellularLocation>
</comment>
<dbReference type="EC" id="2.3.1.225" evidence="10"/>
<feature type="region of interest" description="Disordered" evidence="11">
    <location>
        <begin position="271"/>
        <end position="300"/>
    </location>
</feature>
<evidence type="ECO:0000259" key="12">
    <source>
        <dbReference type="Pfam" id="PF01529"/>
    </source>
</evidence>
<keyword evidence="2 10" id="KW-0808">Transferase</keyword>
<dbReference type="PANTHER" id="PTHR22883">
    <property type="entry name" value="ZINC FINGER DHHC DOMAIN CONTAINING PROTEIN"/>
    <property type="match status" value="1"/>
</dbReference>
<keyword evidence="8 10" id="KW-0012">Acyltransferase</keyword>
<feature type="transmembrane region" description="Helical" evidence="10">
    <location>
        <begin position="478"/>
        <end position="502"/>
    </location>
</feature>
<feature type="region of interest" description="Disordered" evidence="11">
    <location>
        <begin position="214"/>
        <end position="248"/>
    </location>
</feature>
<dbReference type="PROSITE" id="PS50216">
    <property type="entry name" value="DHHC"/>
    <property type="match status" value="1"/>
</dbReference>
<feature type="transmembrane region" description="Helical" evidence="10">
    <location>
        <begin position="337"/>
        <end position="362"/>
    </location>
</feature>
<feature type="compositionally biased region" description="Pro residues" evidence="11">
    <location>
        <begin position="279"/>
        <end position="294"/>
    </location>
</feature>
<dbReference type="AlphaFoldDB" id="A0A8H7F650"/>
<evidence type="ECO:0000256" key="9">
    <source>
        <dbReference type="ARBA" id="ARBA00048048"/>
    </source>
</evidence>
<organism evidence="13 14">
    <name type="scientific">Agaricus bisporus var. burnettii</name>
    <dbReference type="NCBI Taxonomy" id="192524"/>
    <lineage>
        <taxon>Eukaryota</taxon>
        <taxon>Fungi</taxon>
        <taxon>Dikarya</taxon>
        <taxon>Basidiomycota</taxon>
        <taxon>Agaricomycotina</taxon>
        <taxon>Agaricomycetes</taxon>
        <taxon>Agaricomycetidae</taxon>
        <taxon>Agaricales</taxon>
        <taxon>Agaricineae</taxon>
        <taxon>Agaricaceae</taxon>
        <taxon>Agaricus</taxon>
    </lineage>
</organism>
<feature type="region of interest" description="Disordered" evidence="11">
    <location>
        <begin position="393"/>
        <end position="419"/>
    </location>
</feature>
<comment type="domain">
    <text evidence="10">The DHHC domain is required for palmitoyltransferase activity.</text>
</comment>
<keyword evidence="5 10" id="KW-0472">Membrane</keyword>
<proteinExistence type="inferred from homology"/>
<evidence type="ECO:0000256" key="5">
    <source>
        <dbReference type="ARBA" id="ARBA00023136"/>
    </source>
</evidence>
<dbReference type="Proteomes" id="UP000629468">
    <property type="component" value="Unassembled WGS sequence"/>
</dbReference>
<feature type="region of interest" description="Disordered" evidence="11">
    <location>
        <begin position="607"/>
        <end position="628"/>
    </location>
</feature>
<sequence length="628" mass="69254">MSSPTSPRYEFQQLPLPTTVNTTLVQRPQGGTTVSTLTGHNAPARSLPHVMGRLSGEMQSPNSPIQSSFPHFHSTHAGGIQPSMSFFRPSRPTYDKPDLSRPESMVSINDIEENGHDSESFQLGEINQRHSDVADDDVSRAVSEIYTNAQELPPKRTKTSREPLLPITDQSGSLLNRLSMSRDRSGTCSNSATKNLVRTSFDKVMGLRRGLSFDSVRKSSPTRPTLIEGRPLNEGKGGDGLNGYNLPTSSTHYERTSFTGMYAFASTDNRNSGLRTPISPSPDPSFNPRPPNHQPPLSAVPILSLDTKTPSRKHELHPSNNKFFFGGRLLTGGDSPWAFVTSFLLVLVIAGVWFGTTCVWWWQNESPAVAAIGIYMALLVISTMVATATTDPGILPRELDPDPPYSNETPSDGGSRVPMPRDLKVRNDVVRTKYCVTCRTYRPPRSSHCKMCDNCVDGCDHHCQWVNNCVGRRNYTSFFVLLLSASLTLVLIICTSALHIYLLTVRENINFRRALGRGAGSAVVFCLSILVFWPVVALLLYHMRLLLLNVTTIEQIRNQAHKSLIPDAPPPNPFSHGSWKRNLVNVLCRPAGYSWLNASAVATEDKREVNPALTEGGGGIWDGPHDQR</sequence>
<evidence type="ECO:0000256" key="2">
    <source>
        <dbReference type="ARBA" id="ARBA00022679"/>
    </source>
</evidence>
<comment type="catalytic activity">
    <reaction evidence="9 10">
        <text>L-cysteinyl-[protein] + hexadecanoyl-CoA = S-hexadecanoyl-L-cysteinyl-[protein] + CoA</text>
        <dbReference type="Rhea" id="RHEA:36683"/>
        <dbReference type="Rhea" id="RHEA-COMP:10131"/>
        <dbReference type="Rhea" id="RHEA-COMP:11032"/>
        <dbReference type="ChEBI" id="CHEBI:29950"/>
        <dbReference type="ChEBI" id="CHEBI:57287"/>
        <dbReference type="ChEBI" id="CHEBI:57379"/>
        <dbReference type="ChEBI" id="CHEBI:74151"/>
        <dbReference type="EC" id="2.3.1.225"/>
    </reaction>
</comment>
<evidence type="ECO:0000313" key="14">
    <source>
        <dbReference type="Proteomes" id="UP000629468"/>
    </source>
</evidence>
<evidence type="ECO:0000256" key="7">
    <source>
        <dbReference type="ARBA" id="ARBA00023288"/>
    </source>
</evidence>
<evidence type="ECO:0000256" key="3">
    <source>
        <dbReference type="ARBA" id="ARBA00022692"/>
    </source>
</evidence>
<keyword evidence="7" id="KW-0449">Lipoprotein</keyword>
<evidence type="ECO:0000256" key="1">
    <source>
        <dbReference type="ARBA" id="ARBA00004141"/>
    </source>
</evidence>
<keyword evidence="4 10" id="KW-1133">Transmembrane helix</keyword>
<evidence type="ECO:0000313" key="13">
    <source>
        <dbReference type="EMBL" id="KAF7778525.1"/>
    </source>
</evidence>
<protein>
    <recommendedName>
        <fullName evidence="10">Palmitoyltransferase</fullName>
        <ecNumber evidence="10">2.3.1.225</ecNumber>
    </recommendedName>
</protein>
<dbReference type="GO" id="GO:0006612">
    <property type="term" value="P:protein targeting to membrane"/>
    <property type="evidence" value="ECO:0007669"/>
    <property type="project" value="TreeGrafter"/>
</dbReference>
<feature type="domain" description="Palmitoyltransferase DHHC" evidence="12">
    <location>
        <begin position="431"/>
        <end position="558"/>
    </location>
</feature>
<dbReference type="GO" id="GO:0016020">
    <property type="term" value="C:membrane"/>
    <property type="evidence" value="ECO:0007669"/>
    <property type="project" value="UniProtKB-SubCell"/>
</dbReference>
<feature type="transmembrane region" description="Helical" evidence="10">
    <location>
        <begin position="522"/>
        <end position="541"/>
    </location>
</feature>